<feature type="transmembrane region" description="Helical" evidence="1">
    <location>
        <begin position="51"/>
        <end position="71"/>
    </location>
</feature>
<protein>
    <recommendedName>
        <fullName evidence="3">DUF2254 domain-containing protein</fullName>
    </recommendedName>
</protein>
<feature type="transmembrane region" description="Helical" evidence="1">
    <location>
        <begin position="115"/>
        <end position="139"/>
    </location>
</feature>
<keyword evidence="1" id="KW-1133">Transmembrane helix</keyword>
<evidence type="ECO:0000256" key="1">
    <source>
        <dbReference type="SAM" id="Phobius"/>
    </source>
</evidence>
<dbReference type="Proteomes" id="UP000886289">
    <property type="component" value="Unassembled WGS sequence"/>
</dbReference>
<dbReference type="AlphaFoldDB" id="A0A7C0U3V7"/>
<feature type="transmembrane region" description="Helical" evidence="1">
    <location>
        <begin position="159"/>
        <end position="179"/>
    </location>
</feature>
<evidence type="ECO:0000313" key="2">
    <source>
        <dbReference type="EMBL" id="HDD44955.1"/>
    </source>
</evidence>
<name>A0A7C0U3V7_DESA2</name>
<sequence>MFSLFKYQRNRWFWKLRYYVNAIIFHLNKTYFHQKEKIKRAKEGFSITEELVKIIAPSLLTAFLIVIVLEVVENTLLTFISISKPIFIKDFLNYLAILYNRLIISVNSLETLFSIVASISGIFLGLYFTAISVVASSVFARVPSNLRELLLKEKVGNQYIKILAILTSVCIILLGYRAFGGYPGIFTSLFVVILGCFGIFCFVVLGLRAFFFFDPTRLGDAIFYELNNNIRLSTIRGFRWADPNFQSHYQKLAAKNISTLGTLIKLCTEEPQLQKQPLSSILQKSIYFLMSYAEQRSFIPSDSRWYALMPRYKSWFFYDSSALTIALQTKTSIQPEMVPNPYWLEDDVIEILSPAFEKALQKENLEVVYETLNSLNVYLEKLGANLEFKKGREIISQLSKPIEEYYNTHTFIDIKDGPKDIELALFDAYGLTIMSLALGFFKLIRNSNMQDILKKIDVIKWLGNKNIYENGIAPPVLPRIEYIQKRLKFEKRVENKIISPNWYIRQLIIMRYLELFQETVNELLSSVEDFFISKSDSFISKKSFILAAHHSQRGLKMCNKIRAHFPSLKKLIEEFEKIRVNKDLPWPQWDWNQIKDRIDKYHDKLVENVAKCIPTLSLVEHKENFPDLFGQTYNTVCQDCYESMLLKNPKKFKNLFPLLFVGSLVAHEKLRKKVKGWPPETGLAISLEPLLDIMELSGYAKLYSELFDISEIWDVCKTTWDKYFDSHDQPGNGLRFLIELYKYRKSLFQIFPRDILRTNWQINFNKKLREMNLIGDMFSSSYPWNKDVKIKHKSSIIRAICRGRYEPHVSATEIFIIIYLMKRPESKGVEFKDMWGLSKLINQEENSREGDIDV</sequence>
<accession>A0A7C0U3V7</accession>
<comment type="caution">
    <text evidence="2">The sequence shown here is derived from an EMBL/GenBank/DDBJ whole genome shotgun (WGS) entry which is preliminary data.</text>
</comment>
<proteinExistence type="predicted"/>
<dbReference type="EMBL" id="DRBS01000325">
    <property type="protein sequence ID" value="HDD44955.1"/>
    <property type="molecule type" value="Genomic_DNA"/>
</dbReference>
<organism evidence="2">
    <name type="scientific">Desulfofervidus auxilii</name>
    <dbReference type="NCBI Taxonomy" id="1621989"/>
    <lineage>
        <taxon>Bacteria</taxon>
        <taxon>Pseudomonadati</taxon>
        <taxon>Thermodesulfobacteriota</taxon>
        <taxon>Candidatus Desulfofervidia</taxon>
        <taxon>Candidatus Desulfofervidales</taxon>
        <taxon>Candidatus Desulfofervidaceae</taxon>
        <taxon>Candidatus Desulfofervidus</taxon>
    </lineage>
</organism>
<evidence type="ECO:0008006" key="3">
    <source>
        <dbReference type="Google" id="ProtNLM"/>
    </source>
</evidence>
<reference evidence="2" key="1">
    <citation type="journal article" date="2020" name="mSystems">
        <title>Genome- and Community-Level Interaction Insights into Carbon Utilization and Element Cycling Functions of Hydrothermarchaeota in Hydrothermal Sediment.</title>
        <authorList>
            <person name="Zhou Z."/>
            <person name="Liu Y."/>
            <person name="Xu W."/>
            <person name="Pan J."/>
            <person name="Luo Z.H."/>
            <person name="Li M."/>
        </authorList>
    </citation>
    <scope>NUCLEOTIDE SEQUENCE [LARGE SCALE GENOMIC DNA]</scope>
    <source>
        <strain evidence="2">HyVt-233</strain>
    </source>
</reference>
<gene>
    <name evidence="2" type="ORF">ENG63_08885</name>
</gene>
<keyword evidence="1" id="KW-0812">Transmembrane</keyword>
<feature type="transmembrane region" description="Helical" evidence="1">
    <location>
        <begin position="185"/>
        <end position="207"/>
    </location>
</feature>
<keyword evidence="1" id="KW-0472">Membrane</keyword>